<feature type="compositionally biased region" description="Basic and acidic residues" evidence="1">
    <location>
        <begin position="164"/>
        <end position="180"/>
    </location>
</feature>
<organism evidence="2 3">
    <name type="scientific">Aromia moschata</name>
    <dbReference type="NCBI Taxonomy" id="1265417"/>
    <lineage>
        <taxon>Eukaryota</taxon>
        <taxon>Metazoa</taxon>
        <taxon>Ecdysozoa</taxon>
        <taxon>Arthropoda</taxon>
        <taxon>Hexapoda</taxon>
        <taxon>Insecta</taxon>
        <taxon>Pterygota</taxon>
        <taxon>Neoptera</taxon>
        <taxon>Endopterygota</taxon>
        <taxon>Coleoptera</taxon>
        <taxon>Polyphaga</taxon>
        <taxon>Cucujiformia</taxon>
        <taxon>Chrysomeloidea</taxon>
        <taxon>Cerambycidae</taxon>
        <taxon>Cerambycinae</taxon>
        <taxon>Callichromatini</taxon>
        <taxon>Aromia</taxon>
    </lineage>
</organism>
<dbReference type="AlphaFoldDB" id="A0AAV8XVI1"/>
<keyword evidence="3" id="KW-1185">Reference proteome</keyword>
<proteinExistence type="predicted"/>
<evidence type="ECO:0000313" key="3">
    <source>
        <dbReference type="Proteomes" id="UP001162162"/>
    </source>
</evidence>
<dbReference type="EMBL" id="JAPWTK010000321">
    <property type="protein sequence ID" value="KAJ8942550.1"/>
    <property type="molecule type" value="Genomic_DNA"/>
</dbReference>
<name>A0AAV8XVI1_9CUCU</name>
<accession>A0AAV8XVI1</accession>
<sequence length="258" mass="30076">MADSIWRTYFLKINLYKQALEILQSIPEEQQNDYGRISQIKSRSNESLQEYEADIEQLNHLAYSQAPKEFVEQIGIQTFVDGLVDTEMQQALRLGRDTPLLSPKEESRHCYCGRIGHLGPNRELIHQTDNRSRDQDLGAQIKKNWREDKRTSTNSQQRNSRSPTPDRRSRSRSPARESENRGACRLLKFYAPRFLSQIKVVMQRENQDAHVREMSDQHLILASVINESVISRNKNRSICADVMDRLYSILRMRPAINC</sequence>
<gene>
    <name evidence="2" type="ORF">NQ318_021952</name>
</gene>
<reference evidence="2" key="1">
    <citation type="journal article" date="2023" name="Insect Mol. Biol.">
        <title>Genome sequencing provides insights into the evolution of gene families encoding plant cell wall-degrading enzymes in longhorned beetles.</title>
        <authorList>
            <person name="Shin N.R."/>
            <person name="Okamura Y."/>
            <person name="Kirsch R."/>
            <person name="Pauchet Y."/>
        </authorList>
    </citation>
    <scope>NUCLEOTIDE SEQUENCE</scope>
    <source>
        <strain evidence="2">AMC_N1</strain>
    </source>
</reference>
<protein>
    <submittedName>
        <fullName evidence="2">Uncharacterized protein</fullName>
    </submittedName>
</protein>
<evidence type="ECO:0000256" key="1">
    <source>
        <dbReference type="SAM" id="MobiDB-lite"/>
    </source>
</evidence>
<comment type="caution">
    <text evidence="2">The sequence shown here is derived from an EMBL/GenBank/DDBJ whole genome shotgun (WGS) entry which is preliminary data.</text>
</comment>
<dbReference type="Proteomes" id="UP001162162">
    <property type="component" value="Unassembled WGS sequence"/>
</dbReference>
<feature type="region of interest" description="Disordered" evidence="1">
    <location>
        <begin position="142"/>
        <end position="180"/>
    </location>
</feature>
<evidence type="ECO:0000313" key="2">
    <source>
        <dbReference type="EMBL" id="KAJ8942550.1"/>
    </source>
</evidence>